<dbReference type="AlphaFoldDB" id="A0A1B6JK60"/>
<dbReference type="GO" id="GO:0050265">
    <property type="term" value="F:RNA uridylyltransferase activity"/>
    <property type="evidence" value="ECO:0007669"/>
    <property type="project" value="TreeGrafter"/>
</dbReference>
<protein>
    <recommendedName>
        <fullName evidence="1">Poly(A) RNA polymerase mitochondrial-like central palm domain-containing protein</fullName>
    </recommendedName>
</protein>
<dbReference type="InterPro" id="IPR054708">
    <property type="entry name" value="MTPAP-like_central"/>
</dbReference>
<dbReference type="GO" id="GO:0031123">
    <property type="term" value="P:RNA 3'-end processing"/>
    <property type="evidence" value="ECO:0007669"/>
    <property type="project" value="TreeGrafter"/>
</dbReference>
<evidence type="ECO:0000259" key="1">
    <source>
        <dbReference type="Pfam" id="PF22600"/>
    </source>
</evidence>
<dbReference type="SUPFAM" id="SSF81631">
    <property type="entry name" value="PAP/OAS1 substrate-binding domain"/>
    <property type="match status" value="1"/>
</dbReference>
<dbReference type="PANTHER" id="PTHR12271:SF66">
    <property type="entry name" value="TERMINAL URIDYLYLTRANSFERASE TAILOR"/>
    <property type="match status" value="1"/>
</dbReference>
<dbReference type="Pfam" id="PF22600">
    <property type="entry name" value="MTPAP-like_central"/>
    <property type="match status" value="1"/>
</dbReference>
<dbReference type="InterPro" id="IPR043519">
    <property type="entry name" value="NT_sf"/>
</dbReference>
<dbReference type="PANTHER" id="PTHR12271">
    <property type="entry name" value="POLY A POLYMERASE CID PAP -RELATED"/>
    <property type="match status" value="1"/>
</dbReference>
<sequence length="452" mass="50952">MMAHILTGDDTITMSVKFLLKDIPDKLSVSESQIRMALRQKKYVAKWILLNFMDSNTALVSVRVPRKSKNIDFTINVQGHTVKAIKLSSVEEEEFELALNSSTAKMFSSISTLRQVVEEAITEMKHVEKCDMFQGRVGDIKYDLQKSTSKSYEIYPFGSRVAGLGFKHSDYDVFIDMGGYYRGGGETHRSNSVQYIRDLIRQVKTFTDPILIPRARVPVLKVKHRTTGIQCDISTLNGIGVENTNLLRNYMSDSRVRFVATGVKVWARQLGLTQAGVGPGSITSYCMLWLVIFALMQDCPPAAPSVVAVKQSCKGSNLFIDGWDCSFCNSPVPKLKNNKSEIELLIHFFSFYGSMTIPDITSNVISPFLGKMIPVKEFVKTNSLPNEFENYKKQARSDRFYEMRCDSAMCVQDPVEQGHNIAKTVEDWVVDRFLKLCKTTTTLVENSMSPHV</sequence>
<dbReference type="SUPFAM" id="SSF81301">
    <property type="entry name" value="Nucleotidyltransferase"/>
    <property type="match status" value="1"/>
</dbReference>
<name>A0A1B6JK60_9HEMI</name>
<accession>A0A1B6JK60</accession>
<dbReference type="Gene3D" id="1.10.1410.10">
    <property type="match status" value="1"/>
</dbReference>
<dbReference type="Gene3D" id="3.30.460.10">
    <property type="entry name" value="Beta Polymerase, domain 2"/>
    <property type="match status" value="1"/>
</dbReference>
<dbReference type="EMBL" id="GECU01008224">
    <property type="protein sequence ID" value="JAS99482.1"/>
    <property type="molecule type" value="Transcribed_RNA"/>
</dbReference>
<dbReference type="CDD" id="cd05402">
    <property type="entry name" value="NT_PAP_TUTase"/>
    <property type="match status" value="1"/>
</dbReference>
<reference evidence="2" key="1">
    <citation type="submission" date="2015-11" db="EMBL/GenBank/DDBJ databases">
        <title>De novo transcriptome assembly of four potential Pierce s Disease insect vectors from Arizona vineyards.</title>
        <authorList>
            <person name="Tassone E.E."/>
        </authorList>
    </citation>
    <scope>NUCLEOTIDE SEQUENCE</scope>
</reference>
<evidence type="ECO:0000313" key="2">
    <source>
        <dbReference type="EMBL" id="JAS99482.1"/>
    </source>
</evidence>
<feature type="domain" description="Poly(A) RNA polymerase mitochondrial-like central palm" evidence="1">
    <location>
        <begin position="145"/>
        <end position="251"/>
    </location>
</feature>
<gene>
    <name evidence="2" type="ORF">g.17277</name>
</gene>
<organism evidence="2">
    <name type="scientific">Homalodisca liturata</name>
    <dbReference type="NCBI Taxonomy" id="320908"/>
    <lineage>
        <taxon>Eukaryota</taxon>
        <taxon>Metazoa</taxon>
        <taxon>Ecdysozoa</taxon>
        <taxon>Arthropoda</taxon>
        <taxon>Hexapoda</taxon>
        <taxon>Insecta</taxon>
        <taxon>Pterygota</taxon>
        <taxon>Neoptera</taxon>
        <taxon>Paraneoptera</taxon>
        <taxon>Hemiptera</taxon>
        <taxon>Auchenorrhyncha</taxon>
        <taxon>Membracoidea</taxon>
        <taxon>Cicadellidae</taxon>
        <taxon>Cicadellinae</taxon>
        <taxon>Proconiini</taxon>
        <taxon>Homalodisca</taxon>
    </lineage>
</organism>
<proteinExistence type="predicted"/>